<evidence type="ECO:0000259" key="9">
    <source>
        <dbReference type="PROSITE" id="PS50109"/>
    </source>
</evidence>
<evidence type="ECO:0000256" key="5">
    <source>
        <dbReference type="ARBA" id="ARBA00022777"/>
    </source>
</evidence>
<dbReference type="GO" id="GO:0016020">
    <property type="term" value="C:membrane"/>
    <property type="evidence" value="ECO:0007669"/>
    <property type="project" value="InterPro"/>
</dbReference>
<dbReference type="Pfam" id="PF02518">
    <property type="entry name" value="HATPase_c"/>
    <property type="match status" value="1"/>
</dbReference>
<feature type="transmembrane region" description="Helical" evidence="8">
    <location>
        <begin position="337"/>
        <end position="359"/>
    </location>
</feature>
<dbReference type="PANTHER" id="PTHR24421:SF60">
    <property type="entry name" value="SENSOR HISTIDINE KINASE COMP"/>
    <property type="match status" value="1"/>
</dbReference>
<proteinExistence type="predicted"/>
<feature type="transmembrane region" description="Helical" evidence="8">
    <location>
        <begin position="176"/>
        <end position="197"/>
    </location>
</feature>
<feature type="transmembrane region" description="Helical" evidence="8">
    <location>
        <begin position="297"/>
        <end position="317"/>
    </location>
</feature>
<feature type="transmembrane region" description="Helical" evidence="8">
    <location>
        <begin position="117"/>
        <end position="138"/>
    </location>
</feature>
<protein>
    <recommendedName>
        <fullName evidence="2">histidine kinase</fullName>
        <ecNumber evidence="2">2.7.13.3</ecNumber>
    </recommendedName>
</protein>
<dbReference type="Proteomes" id="UP000316968">
    <property type="component" value="Chromosome"/>
</dbReference>
<dbReference type="PANTHER" id="PTHR24421">
    <property type="entry name" value="NITRATE/NITRITE SENSOR PROTEIN NARX-RELATED"/>
    <property type="match status" value="1"/>
</dbReference>
<evidence type="ECO:0000313" key="11">
    <source>
        <dbReference type="Proteomes" id="UP000316968"/>
    </source>
</evidence>
<keyword evidence="4" id="KW-0547">Nucleotide-binding</keyword>
<gene>
    <name evidence="10" type="ORF">FFV09_13270</name>
</gene>
<feature type="transmembrane region" description="Helical" evidence="8">
    <location>
        <begin position="365"/>
        <end position="386"/>
    </location>
</feature>
<keyword evidence="8" id="KW-0472">Membrane</keyword>
<dbReference type="AlphaFoldDB" id="A0A4Y6UVG7"/>
<dbReference type="InterPro" id="IPR036890">
    <property type="entry name" value="HATPase_C_sf"/>
</dbReference>
<keyword evidence="3" id="KW-0808">Transferase</keyword>
<dbReference type="SMART" id="SM00387">
    <property type="entry name" value="HATPase_c"/>
    <property type="match status" value="1"/>
</dbReference>
<feature type="domain" description="Histidine kinase" evidence="9">
    <location>
        <begin position="679"/>
        <end position="769"/>
    </location>
</feature>
<dbReference type="InterPro" id="IPR003594">
    <property type="entry name" value="HATPase_dom"/>
</dbReference>
<dbReference type="GO" id="GO:0046983">
    <property type="term" value="F:protein dimerization activity"/>
    <property type="evidence" value="ECO:0007669"/>
    <property type="project" value="InterPro"/>
</dbReference>
<comment type="catalytic activity">
    <reaction evidence="1">
        <text>ATP + protein L-histidine = ADP + protein N-phospho-L-histidine.</text>
        <dbReference type="EC" id="2.7.13.3"/>
    </reaction>
</comment>
<feature type="transmembrane region" description="Helical" evidence="8">
    <location>
        <begin position="209"/>
        <end position="230"/>
    </location>
</feature>
<dbReference type="KEGG" id="saca:FFV09_13270"/>
<dbReference type="EMBL" id="CP041217">
    <property type="protein sequence ID" value="QDH21732.1"/>
    <property type="molecule type" value="Genomic_DNA"/>
</dbReference>
<keyword evidence="11" id="KW-1185">Reference proteome</keyword>
<dbReference type="Pfam" id="PF07730">
    <property type="entry name" value="HisKA_3"/>
    <property type="match status" value="1"/>
</dbReference>
<feature type="transmembrane region" description="Helical" evidence="8">
    <location>
        <begin position="236"/>
        <end position="259"/>
    </location>
</feature>
<dbReference type="CDD" id="cd16917">
    <property type="entry name" value="HATPase_UhpB-NarQ-NarX-like"/>
    <property type="match status" value="1"/>
</dbReference>
<sequence>MEDSMLRRWKWPIALFIYIIIVFQYFYTVASSPNIFVDVFRELDGSYHVTSIGEGGWGEKYLEVGNRIAAVNGQDPSENYIVGRYSELERVKSLDIVNTQGESRHYELERPPLSETLQFIGVPLAASVLFLIFAAVLWKYGRLDPSAFMLALFFLFTGAAYIGGYTTHKLEPVGDLLFRFLFLMVPVVFIHFMNMYLKRFNECLLSSKWMIFFYACLSFELALLCIRSFVKLEILAWTSPLFTLFFAIPNVIAIIQLIRKYRKHRKGDLDSLFKLTLITHILAFSPFIVLYSLPLLIGAPIISVGTATAFLLVLPLAYMYMLMTRRIFDVNFVLNRFIYHASVAVLPSAIMALLGMWIVRSEGPSGIGITRMFLIFYLVLVMLLFVKEALDRKLRQGKGGTSLDGNFERFSHNIARVMKRADLERALEQEIKESIRIPALQFFDWDASVNEVSIEKMTTAERREIAEALRRKNEQLVPGSLTMLSRGACLVIGRRGDQAYLLWLDDKADHTRYNPDERNRLITLANYSAIVFENLYLVEGLIGSLEAEMKKHGETPGWVLRLIFNLSENERRRLASDLHDSALQDQIIWLRRLETAIVDYEMSGLLKAELDRIKEGLLDVIHQIRETCNELRPPLLIEMGLEQSLEQLFTEAQMRADYIVDFQANNIGGVLDDEQTLAIYRITQELLRNADKHADASKVEISMFADEEAFYYRYRDDGVGMNEADAADSFSHMGLAGMKERVRSFEGTFDWHSQPGAGMETEIIIPLKPRSDFSYKEAVQ</sequence>
<dbReference type="SUPFAM" id="SSF55874">
    <property type="entry name" value="ATPase domain of HSP90 chaperone/DNA topoisomerase II/histidine kinase"/>
    <property type="match status" value="1"/>
</dbReference>
<evidence type="ECO:0000256" key="2">
    <source>
        <dbReference type="ARBA" id="ARBA00012438"/>
    </source>
</evidence>
<dbReference type="InterPro" id="IPR050482">
    <property type="entry name" value="Sensor_HK_TwoCompSys"/>
</dbReference>
<dbReference type="InterPro" id="IPR005467">
    <property type="entry name" value="His_kinase_dom"/>
</dbReference>
<keyword evidence="6" id="KW-0067">ATP-binding</keyword>
<dbReference type="GO" id="GO:0000155">
    <property type="term" value="F:phosphorelay sensor kinase activity"/>
    <property type="evidence" value="ECO:0007669"/>
    <property type="project" value="InterPro"/>
</dbReference>
<keyword evidence="5" id="KW-0418">Kinase</keyword>
<feature type="transmembrane region" description="Helical" evidence="8">
    <location>
        <begin position="12"/>
        <end position="30"/>
    </location>
</feature>
<evidence type="ECO:0000256" key="4">
    <source>
        <dbReference type="ARBA" id="ARBA00022741"/>
    </source>
</evidence>
<evidence type="ECO:0000256" key="6">
    <source>
        <dbReference type="ARBA" id="ARBA00022840"/>
    </source>
</evidence>
<dbReference type="PROSITE" id="PS50109">
    <property type="entry name" value="HIS_KIN"/>
    <property type="match status" value="1"/>
</dbReference>
<dbReference type="EC" id="2.7.13.3" evidence="2"/>
<dbReference type="OrthoDB" id="9781904at2"/>
<evidence type="ECO:0000256" key="1">
    <source>
        <dbReference type="ARBA" id="ARBA00000085"/>
    </source>
</evidence>
<organism evidence="10 11">
    <name type="scientific">Saccharibacillus brassicae</name>
    <dbReference type="NCBI Taxonomy" id="2583377"/>
    <lineage>
        <taxon>Bacteria</taxon>
        <taxon>Bacillati</taxon>
        <taxon>Bacillota</taxon>
        <taxon>Bacilli</taxon>
        <taxon>Bacillales</taxon>
        <taxon>Paenibacillaceae</taxon>
        <taxon>Saccharibacillus</taxon>
    </lineage>
</organism>
<feature type="transmembrane region" description="Helical" evidence="8">
    <location>
        <begin position="271"/>
        <end position="291"/>
    </location>
</feature>
<dbReference type="Gene3D" id="3.30.565.10">
    <property type="entry name" value="Histidine kinase-like ATPase, C-terminal domain"/>
    <property type="match status" value="1"/>
</dbReference>
<name>A0A4Y6UVG7_SACBS</name>
<feature type="transmembrane region" description="Helical" evidence="8">
    <location>
        <begin position="145"/>
        <end position="164"/>
    </location>
</feature>
<evidence type="ECO:0000256" key="7">
    <source>
        <dbReference type="ARBA" id="ARBA00023012"/>
    </source>
</evidence>
<accession>A0A4Y6UVG7</accession>
<keyword evidence="8" id="KW-1133">Transmembrane helix</keyword>
<dbReference type="InterPro" id="IPR011712">
    <property type="entry name" value="Sig_transdc_His_kin_sub3_dim/P"/>
</dbReference>
<dbReference type="GO" id="GO:0005524">
    <property type="term" value="F:ATP binding"/>
    <property type="evidence" value="ECO:0007669"/>
    <property type="project" value="UniProtKB-KW"/>
</dbReference>
<evidence type="ECO:0000256" key="3">
    <source>
        <dbReference type="ARBA" id="ARBA00022679"/>
    </source>
</evidence>
<keyword evidence="7" id="KW-0902">Two-component regulatory system</keyword>
<evidence type="ECO:0000256" key="8">
    <source>
        <dbReference type="SAM" id="Phobius"/>
    </source>
</evidence>
<reference evidence="10 11" key="1">
    <citation type="submission" date="2019-06" db="EMBL/GenBank/DDBJ databases">
        <title>Saccharibacillus brassicae sp. nov., an endophytic bacterium isolated from Chinese cabbage seeds (Brassica pekinensis).</title>
        <authorList>
            <person name="Jiang L."/>
            <person name="Lee J."/>
            <person name="Kim S.W."/>
        </authorList>
    </citation>
    <scope>NUCLEOTIDE SEQUENCE [LARGE SCALE GENOMIC DNA]</scope>
    <source>
        <strain evidence="11">KCTC 43072 / ATSA2</strain>
    </source>
</reference>
<evidence type="ECO:0000313" key="10">
    <source>
        <dbReference type="EMBL" id="QDH21732.1"/>
    </source>
</evidence>
<keyword evidence="8" id="KW-0812">Transmembrane</keyword>